<reference evidence="1" key="1">
    <citation type="journal article" date="2020" name="Nature">
        <title>Giant virus diversity and host interactions through global metagenomics.</title>
        <authorList>
            <person name="Schulz F."/>
            <person name="Roux S."/>
            <person name="Paez-Espino D."/>
            <person name="Jungbluth S."/>
            <person name="Walsh D.A."/>
            <person name="Denef V.J."/>
            <person name="McMahon K.D."/>
            <person name="Konstantinidis K.T."/>
            <person name="Eloe-Fadrosh E.A."/>
            <person name="Kyrpides N.C."/>
            <person name="Woyke T."/>
        </authorList>
    </citation>
    <scope>NUCLEOTIDE SEQUENCE</scope>
    <source>
        <strain evidence="1">GVMAG-M-3300023174-68</strain>
    </source>
</reference>
<name>A0A6C0DW83_9ZZZZ</name>
<accession>A0A6C0DW83</accession>
<evidence type="ECO:0000313" key="1">
    <source>
        <dbReference type="EMBL" id="QHT20553.1"/>
    </source>
</evidence>
<organism evidence="1">
    <name type="scientific">viral metagenome</name>
    <dbReference type="NCBI Taxonomy" id="1070528"/>
    <lineage>
        <taxon>unclassified sequences</taxon>
        <taxon>metagenomes</taxon>
        <taxon>organismal metagenomes</taxon>
    </lineage>
</organism>
<proteinExistence type="predicted"/>
<sequence length="606" mass="71134">MTDTIPFKHSSNVTILKRNDPYKGNMGIVTSYIPSKYKVEIDVKNAKRELLINKTWVRKYADDVVKVTKGDYTNSRGRIINRYDAEVIVNITTTGKNYTYKQTEVFFKDLLLTNNDYMQIKEIYLDRGIRISGYEMRNNRIVDSTIDGSSILKVMPGLELYTTLTTNIPDILKPFVKNIEDQGEEVQLEEVIYDNFDEEEENVNDNDNENENEREITNYADLGLDDDGTDEDQVTVSYADVERSSYMTRELTDDEREYERYIRQLGFLVIDDVNKYDIFDKAASIMKNIVKPGYEINATNEGETAVEKYNRLKSMNLKFIIACLVFYDLNKTRHISYNNFFRSIPEGYFNMNENINTIMENIFLMRNVPRLIELTEEQQETIRDLYRRRDNGGLIQYSLHRCDENLRMILNITISNIENIQLQSVKKSEKMDIDKDVSQDRRNKNRMNELKSMIERGLDNDGEYERELFNLEMSEYLNQDRPTLIEKIQTFKDTLNRRGDSTGKLKRKINMITKAVFVIDYKKKLMDEISNVNSDNTNRRDILQYVYDNLEKAESVLSSMHINNIIDRRIQALAAVHARLLRQYEGYLAKKEEEEVLASKLSKMAI</sequence>
<dbReference type="AlphaFoldDB" id="A0A6C0DW83"/>
<dbReference type="EMBL" id="MN739679">
    <property type="protein sequence ID" value="QHT20553.1"/>
    <property type="molecule type" value="Genomic_DNA"/>
</dbReference>
<protein>
    <submittedName>
        <fullName evidence="1">Uncharacterized protein</fullName>
    </submittedName>
</protein>